<feature type="region of interest" description="Disordered" evidence="1">
    <location>
        <begin position="115"/>
        <end position="156"/>
    </location>
</feature>
<sequence length="156" mass="18190">MWLTWSLVASPDLECFFKKKADFTKERQCSCNTKPFFPEVICLGFEKPQPYDGSALSFFLPRRQENLVKRKSNEEENEGIKLEIVKTENRDQFNLESFINNGAIVPTMFTHDNLDSDLEPDSEFGGEDIKNVQGGEEKKRTRSRIEETHEWPISHR</sequence>
<dbReference type="InParanoid" id="A0A2P6MST8"/>
<evidence type="ECO:0000313" key="3">
    <source>
        <dbReference type="Proteomes" id="UP000241769"/>
    </source>
</evidence>
<keyword evidence="3" id="KW-1185">Reference proteome</keyword>
<feature type="compositionally biased region" description="Acidic residues" evidence="1">
    <location>
        <begin position="115"/>
        <end position="126"/>
    </location>
</feature>
<feature type="compositionally biased region" description="Basic and acidic residues" evidence="1">
    <location>
        <begin position="127"/>
        <end position="156"/>
    </location>
</feature>
<evidence type="ECO:0000313" key="2">
    <source>
        <dbReference type="EMBL" id="PRP74747.1"/>
    </source>
</evidence>
<dbReference type="EMBL" id="MDYQ01000442">
    <property type="protein sequence ID" value="PRP74747.1"/>
    <property type="molecule type" value="Genomic_DNA"/>
</dbReference>
<comment type="caution">
    <text evidence="2">The sequence shown here is derived from an EMBL/GenBank/DDBJ whole genome shotgun (WGS) entry which is preliminary data.</text>
</comment>
<dbReference type="Proteomes" id="UP000241769">
    <property type="component" value="Unassembled WGS sequence"/>
</dbReference>
<proteinExistence type="predicted"/>
<accession>A0A2P6MST8</accession>
<dbReference type="AlphaFoldDB" id="A0A2P6MST8"/>
<protein>
    <submittedName>
        <fullName evidence="2">Uncharacterized protein</fullName>
    </submittedName>
</protein>
<evidence type="ECO:0000256" key="1">
    <source>
        <dbReference type="SAM" id="MobiDB-lite"/>
    </source>
</evidence>
<gene>
    <name evidence="2" type="ORF">PROFUN_16047</name>
</gene>
<name>A0A2P6MST8_9EUKA</name>
<organism evidence="2 3">
    <name type="scientific">Planoprotostelium fungivorum</name>
    <dbReference type="NCBI Taxonomy" id="1890364"/>
    <lineage>
        <taxon>Eukaryota</taxon>
        <taxon>Amoebozoa</taxon>
        <taxon>Evosea</taxon>
        <taxon>Variosea</taxon>
        <taxon>Cavosteliida</taxon>
        <taxon>Cavosteliaceae</taxon>
        <taxon>Planoprotostelium</taxon>
    </lineage>
</organism>
<reference evidence="2 3" key="1">
    <citation type="journal article" date="2018" name="Genome Biol. Evol.">
        <title>Multiple Roots of Fruiting Body Formation in Amoebozoa.</title>
        <authorList>
            <person name="Hillmann F."/>
            <person name="Forbes G."/>
            <person name="Novohradska S."/>
            <person name="Ferling I."/>
            <person name="Riege K."/>
            <person name="Groth M."/>
            <person name="Westermann M."/>
            <person name="Marz M."/>
            <person name="Spaller T."/>
            <person name="Winckler T."/>
            <person name="Schaap P."/>
            <person name="Glockner G."/>
        </authorList>
    </citation>
    <scope>NUCLEOTIDE SEQUENCE [LARGE SCALE GENOMIC DNA]</scope>
    <source>
        <strain evidence="2 3">Jena</strain>
    </source>
</reference>